<evidence type="ECO:0000313" key="3">
    <source>
        <dbReference type="EMBL" id="KAL3275807.1"/>
    </source>
</evidence>
<protein>
    <recommendedName>
        <fullName evidence="2">C2H2-type domain-containing protein</fullName>
    </recommendedName>
</protein>
<dbReference type="Proteomes" id="UP001516400">
    <property type="component" value="Unassembled WGS sequence"/>
</dbReference>
<proteinExistence type="predicted"/>
<dbReference type="GO" id="GO:0008270">
    <property type="term" value="F:zinc ion binding"/>
    <property type="evidence" value="ECO:0007669"/>
    <property type="project" value="UniProtKB-KW"/>
</dbReference>
<feature type="domain" description="C2H2-type" evidence="2">
    <location>
        <begin position="213"/>
        <end position="241"/>
    </location>
</feature>
<comment type="caution">
    <text evidence="3">The sequence shown here is derived from an EMBL/GenBank/DDBJ whole genome shotgun (WGS) entry which is preliminary data.</text>
</comment>
<dbReference type="SUPFAM" id="SSF57667">
    <property type="entry name" value="beta-beta-alpha zinc fingers"/>
    <property type="match status" value="1"/>
</dbReference>
<dbReference type="Gene3D" id="3.30.160.60">
    <property type="entry name" value="Classic Zinc Finger"/>
    <property type="match status" value="2"/>
</dbReference>
<dbReference type="InterPro" id="IPR013087">
    <property type="entry name" value="Znf_C2H2_type"/>
</dbReference>
<keyword evidence="1" id="KW-0479">Metal-binding</keyword>
<evidence type="ECO:0000256" key="1">
    <source>
        <dbReference type="PROSITE-ProRule" id="PRU00042"/>
    </source>
</evidence>
<evidence type="ECO:0000313" key="4">
    <source>
        <dbReference type="Proteomes" id="UP001516400"/>
    </source>
</evidence>
<dbReference type="InterPro" id="IPR036236">
    <property type="entry name" value="Znf_C2H2_sf"/>
</dbReference>
<evidence type="ECO:0000259" key="2">
    <source>
        <dbReference type="PROSITE" id="PS50157"/>
    </source>
</evidence>
<feature type="domain" description="C2H2-type" evidence="2">
    <location>
        <begin position="184"/>
        <end position="212"/>
    </location>
</feature>
<gene>
    <name evidence="3" type="ORF">HHI36_020551</name>
</gene>
<accession>A0ABD2NB39</accession>
<reference evidence="3 4" key="1">
    <citation type="journal article" date="2021" name="BMC Biol.">
        <title>Horizontally acquired antibacterial genes associated with adaptive radiation of ladybird beetles.</title>
        <authorList>
            <person name="Li H.S."/>
            <person name="Tang X.F."/>
            <person name="Huang Y.H."/>
            <person name="Xu Z.Y."/>
            <person name="Chen M.L."/>
            <person name="Du X.Y."/>
            <person name="Qiu B.Y."/>
            <person name="Chen P.T."/>
            <person name="Zhang W."/>
            <person name="Slipinski A."/>
            <person name="Escalona H.E."/>
            <person name="Waterhouse R.M."/>
            <person name="Zwick A."/>
            <person name="Pang H."/>
        </authorList>
    </citation>
    <scope>NUCLEOTIDE SEQUENCE [LARGE SCALE GENOMIC DNA]</scope>
    <source>
        <strain evidence="3">SYSU2018</strain>
    </source>
</reference>
<keyword evidence="1" id="KW-0863">Zinc-finger</keyword>
<sequence length="248" mass="28453">MTGNTERGMKKIWDTNEYSETYKEKPTDACEIDLSNIKSELQEECIKVEESETYTNQFIDEARKIPNTGVFIKCENSDIEENESPFKIKAESSEEESTTILHDLIAGEKSFHDSAKEENIDQSETFEDHLNTIDIVLKNNKFNLTDNSKCMEEHVDGEAIGVKSDRCDQCDCQATHKRLANKNYKCCLCGYEASQKVHLMRHINSIHLGIKSHKCGHCNYKATQKGNLIKHIKRVHLGIKHTKYGTFR</sequence>
<keyword evidence="1" id="KW-0862">Zinc</keyword>
<dbReference type="AlphaFoldDB" id="A0ABD2NB39"/>
<keyword evidence="4" id="KW-1185">Reference proteome</keyword>
<dbReference type="PROSITE" id="PS50157">
    <property type="entry name" value="ZINC_FINGER_C2H2_2"/>
    <property type="match status" value="2"/>
</dbReference>
<dbReference type="EMBL" id="JABFTP020000083">
    <property type="protein sequence ID" value="KAL3275807.1"/>
    <property type="molecule type" value="Genomic_DNA"/>
</dbReference>
<name>A0ABD2NB39_9CUCU</name>
<dbReference type="SMART" id="SM00355">
    <property type="entry name" value="ZnF_C2H2"/>
    <property type="match status" value="2"/>
</dbReference>
<organism evidence="3 4">
    <name type="scientific">Cryptolaemus montrouzieri</name>
    <dbReference type="NCBI Taxonomy" id="559131"/>
    <lineage>
        <taxon>Eukaryota</taxon>
        <taxon>Metazoa</taxon>
        <taxon>Ecdysozoa</taxon>
        <taxon>Arthropoda</taxon>
        <taxon>Hexapoda</taxon>
        <taxon>Insecta</taxon>
        <taxon>Pterygota</taxon>
        <taxon>Neoptera</taxon>
        <taxon>Endopterygota</taxon>
        <taxon>Coleoptera</taxon>
        <taxon>Polyphaga</taxon>
        <taxon>Cucujiformia</taxon>
        <taxon>Coccinelloidea</taxon>
        <taxon>Coccinellidae</taxon>
        <taxon>Scymninae</taxon>
        <taxon>Scymnini</taxon>
        <taxon>Cryptolaemus</taxon>
    </lineage>
</organism>